<evidence type="ECO:0000313" key="6">
    <source>
        <dbReference type="EMBL" id="QAU48216.1"/>
    </source>
</evidence>
<keyword evidence="4" id="KW-0732">Signal</keyword>
<dbReference type="GO" id="GO:0009251">
    <property type="term" value="P:glucan catabolic process"/>
    <property type="evidence" value="ECO:0007669"/>
    <property type="project" value="TreeGrafter"/>
</dbReference>
<dbReference type="SUPFAM" id="SSF51445">
    <property type="entry name" value="(Trans)glycosidases"/>
    <property type="match status" value="1"/>
</dbReference>
<keyword evidence="2 3" id="KW-0326">Glycosidase</keyword>
<feature type="signal peptide" evidence="4">
    <location>
        <begin position="1"/>
        <end position="20"/>
    </location>
</feature>
<protein>
    <recommendedName>
        <fullName evidence="5">Glycoside hydrolase family 5 domain-containing protein</fullName>
    </recommendedName>
</protein>
<reference evidence="6 8" key="1">
    <citation type="submission" date="2018-06" db="EMBL/GenBank/DDBJ databases">
        <title>Comparative genomics of rhizobia nodulating Arachis hypogaea in China.</title>
        <authorList>
            <person name="Li Y."/>
        </authorList>
    </citation>
    <scope>NUCLEOTIDE SEQUENCE [LARGE SCALE GENOMIC DNA]</scope>
    <source>
        <strain evidence="6 8">CCBAU 51670</strain>
    </source>
</reference>
<evidence type="ECO:0000256" key="3">
    <source>
        <dbReference type="RuleBase" id="RU361153"/>
    </source>
</evidence>
<organism evidence="6 8">
    <name type="scientific">Bradyrhizobium guangzhouense</name>
    <dbReference type="NCBI Taxonomy" id="1325095"/>
    <lineage>
        <taxon>Bacteria</taxon>
        <taxon>Pseudomonadati</taxon>
        <taxon>Pseudomonadota</taxon>
        <taxon>Alphaproteobacteria</taxon>
        <taxon>Hyphomicrobiales</taxon>
        <taxon>Nitrobacteraceae</taxon>
        <taxon>Bradyrhizobium</taxon>
    </lineage>
</organism>
<dbReference type="KEGG" id="bgz:XH91_24605"/>
<evidence type="ECO:0000313" key="9">
    <source>
        <dbReference type="Proteomes" id="UP000290401"/>
    </source>
</evidence>
<reference evidence="7 9" key="2">
    <citation type="submission" date="2018-10" db="EMBL/GenBank/DDBJ databases">
        <title>Bradyrhizobium sp. nov., effective nodules isolated from peanut in China.</title>
        <authorList>
            <person name="Li Y."/>
        </authorList>
    </citation>
    <scope>NUCLEOTIDE SEQUENCE [LARGE SCALE GENOMIC DNA]</scope>
    <source>
        <strain evidence="7 9">CCBAU 53426</strain>
    </source>
</reference>
<gene>
    <name evidence="7" type="ORF">EAS56_12535</name>
    <name evidence="6" type="ORF">XH91_24605</name>
</gene>
<dbReference type="Proteomes" id="UP000290401">
    <property type="component" value="Unassembled WGS sequence"/>
</dbReference>
<dbReference type="InterPro" id="IPR017853">
    <property type="entry name" value="GH"/>
</dbReference>
<dbReference type="GO" id="GO:0004553">
    <property type="term" value="F:hydrolase activity, hydrolyzing O-glycosyl compounds"/>
    <property type="evidence" value="ECO:0007669"/>
    <property type="project" value="InterPro"/>
</dbReference>
<dbReference type="RefSeq" id="WP_128952972.1">
    <property type="nucleotide sequence ID" value="NZ_CP030053.1"/>
</dbReference>
<dbReference type="PANTHER" id="PTHR34142">
    <property type="entry name" value="ENDO-BETA-1,4-GLUCANASE A"/>
    <property type="match status" value="1"/>
</dbReference>
<evidence type="ECO:0000256" key="4">
    <source>
        <dbReference type="SAM" id="SignalP"/>
    </source>
</evidence>
<dbReference type="EMBL" id="RDQZ01000008">
    <property type="protein sequence ID" value="RXH14050.1"/>
    <property type="molecule type" value="Genomic_DNA"/>
</dbReference>
<dbReference type="Gene3D" id="3.20.20.80">
    <property type="entry name" value="Glycosidases"/>
    <property type="match status" value="1"/>
</dbReference>
<keyword evidence="9" id="KW-1185">Reference proteome</keyword>
<evidence type="ECO:0000313" key="7">
    <source>
        <dbReference type="EMBL" id="RXH14050.1"/>
    </source>
</evidence>
<dbReference type="Pfam" id="PF00150">
    <property type="entry name" value="Cellulase"/>
    <property type="match status" value="1"/>
</dbReference>
<proteinExistence type="inferred from homology"/>
<accession>A0AAE5X3U0</accession>
<evidence type="ECO:0000256" key="1">
    <source>
        <dbReference type="ARBA" id="ARBA00022801"/>
    </source>
</evidence>
<dbReference type="EMBL" id="CP030053">
    <property type="protein sequence ID" value="QAU48216.1"/>
    <property type="molecule type" value="Genomic_DNA"/>
</dbReference>
<evidence type="ECO:0000259" key="5">
    <source>
        <dbReference type="Pfam" id="PF00150"/>
    </source>
</evidence>
<dbReference type="InterPro" id="IPR001547">
    <property type="entry name" value="Glyco_hydro_5"/>
</dbReference>
<feature type="domain" description="Glycoside hydrolase family 5" evidence="5">
    <location>
        <begin position="68"/>
        <end position="301"/>
    </location>
</feature>
<feature type="chain" id="PRO_5042137365" description="Glycoside hydrolase family 5 domain-containing protein" evidence="4">
    <location>
        <begin position="21"/>
        <end position="345"/>
    </location>
</feature>
<evidence type="ECO:0000313" key="8">
    <source>
        <dbReference type="Proteomes" id="UP000288972"/>
    </source>
</evidence>
<dbReference type="PANTHER" id="PTHR34142:SF1">
    <property type="entry name" value="GLYCOSIDE HYDROLASE FAMILY 5 DOMAIN-CONTAINING PROTEIN"/>
    <property type="match status" value="1"/>
</dbReference>
<sequence length="345" mass="38162">MLRYPLFVLAVLVSLLPRDAAFGLDIAIKGHTFYRDGQPWQAKGVDVNAFVKPPRFFAIDKSAQLQRSYWGETELNEVRQHLGVDTLRLHVSQAGLDPQGAIYDQGYAHEIVDAVKLARSHDFAVVLVIDAQQDGTQDLKCMPSASTVRAWETLAPLLPPDSAIMLELFNEPCKKGDGVQAEWASEMQTLIDTVRGRKAGNILLLDGLDWARITNDLFPLVHDSMTNRMALAIHPYLVGGAFDRRQQWDVKFGASARTFPALVTEWNATPTNGCTGKNTPAVALDLMRYLQSLQLGLIEWGIESTHGKIVTDHVNFTPTTYASFRDCNDGSESGGGELLAKYPHN</sequence>
<evidence type="ECO:0000256" key="2">
    <source>
        <dbReference type="ARBA" id="ARBA00023295"/>
    </source>
</evidence>
<name>A0AAE5X3U0_9BRAD</name>
<dbReference type="AlphaFoldDB" id="A0AAE5X3U0"/>
<keyword evidence="1 3" id="KW-0378">Hydrolase</keyword>
<dbReference type="Proteomes" id="UP000288972">
    <property type="component" value="Chromosome"/>
</dbReference>
<comment type="similarity">
    <text evidence="3">Belongs to the glycosyl hydrolase 5 (cellulase A) family.</text>
</comment>